<evidence type="ECO:0000313" key="1">
    <source>
        <dbReference type="EMBL" id="CAG8639031.1"/>
    </source>
</evidence>
<organism evidence="1 2">
    <name type="scientific">Cetraspora pellucida</name>
    <dbReference type="NCBI Taxonomy" id="1433469"/>
    <lineage>
        <taxon>Eukaryota</taxon>
        <taxon>Fungi</taxon>
        <taxon>Fungi incertae sedis</taxon>
        <taxon>Mucoromycota</taxon>
        <taxon>Glomeromycotina</taxon>
        <taxon>Glomeromycetes</taxon>
        <taxon>Diversisporales</taxon>
        <taxon>Gigasporaceae</taxon>
        <taxon>Cetraspora</taxon>
    </lineage>
</organism>
<proteinExistence type="predicted"/>
<dbReference type="Proteomes" id="UP000789366">
    <property type="component" value="Unassembled WGS sequence"/>
</dbReference>
<sequence length="41" mass="4662">GNREIDEFLQSTAPTNTKQKFMASMVQASTESAMMETWNCF</sequence>
<gene>
    <name evidence="1" type="ORF">SPELUC_LOCUS8492</name>
</gene>
<evidence type="ECO:0000313" key="2">
    <source>
        <dbReference type="Proteomes" id="UP000789366"/>
    </source>
</evidence>
<dbReference type="EMBL" id="CAJVPW010012821">
    <property type="protein sequence ID" value="CAG8639031.1"/>
    <property type="molecule type" value="Genomic_DNA"/>
</dbReference>
<comment type="caution">
    <text evidence="1">The sequence shown here is derived from an EMBL/GenBank/DDBJ whole genome shotgun (WGS) entry which is preliminary data.</text>
</comment>
<keyword evidence="2" id="KW-1185">Reference proteome</keyword>
<accession>A0ACA9NEW5</accession>
<feature type="non-terminal residue" evidence="1">
    <location>
        <position position="1"/>
    </location>
</feature>
<reference evidence="1" key="1">
    <citation type="submission" date="2021-06" db="EMBL/GenBank/DDBJ databases">
        <authorList>
            <person name="Kallberg Y."/>
            <person name="Tangrot J."/>
            <person name="Rosling A."/>
        </authorList>
    </citation>
    <scope>NUCLEOTIDE SEQUENCE</scope>
    <source>
        <strain evidence="1">28 12/20/2015</strain>
    </source>
</reference>
<name>A0ACA9NEW5_9GLOM</name>
<protein>
    <submittedName>
        <fullName evidence="1">16821_t:CDS:1</fullName>
    </submittedName>
</protein>